<dbReference type="EMBL" id="OBEL01000004">
    <property type="protein sequence ID" value="SNZ20464.1"/>
    <property type="molecule type" value="Genomic_DNA"/>
</dbReference>
<dbReference type="InterPro" id="IPR010642">
    <property type="entry name" value="Invasion_prot_B"/>
</dbReference>
<proteinExistence type="predicted"/>
<dbReference type="Gene3D" id="2.60.40.1880">
    <property type="entry name" value="Invasion associated locus B (IalB) protein"/>
    <property type="match status" value="1"/>
</dbReference>
<dbReference type="AlphaFoldDB" id="A0A285PFH7"/>
<accession>A0A285PFH7</accession>
<feature type="chain" id="PRO_5012176679" evidence="1">
    <location>
        <begin position="25"/>
        <end position="194"/>
    </location>
</feature>
<dbReference type="RefSeq" id="WP_210200918.1">
    <property type="nucleotide sequence ID" value="NZ_OBEL01000004.1"/>
</dbReference>
<dbReference type="Pfam" id="PF06776">
    <property type="entry name" value="IalB"/>
    <property type="match status" value="1"/>
</dbReference>
<keyword evidence="1" id="KW-0732">Signal</keyword>
<sequence length="194" mass="21543">MISFRQAMVAVVATTLTFFNQAHASGSPSLPTAEDKNDQVRIDHFEDWRVVCPDAEKARTAEAGQGCQMLQSASIKNDKADEKQKNLFLLTISRSRGKKGDSFAVITVPVGVYLAPGIQILVDRRRPFKVLYEICGATACHAGFKLSGHALHAFKRGNLAKFRVWIGKDRVVDFPVSLKGFTRAFTHFRSETSR</sequence>
<reference evidence="2 3" key="1">
    <citation type="submission" date="2017-09" db="EMBL/GenBank/DDBJ databases">
        <authorList>
            <person name="Ehlers B."/>
            <person name="Leendertz F.H."/>
        </authorList>
    </citation>
    <scope>NUCLEOTIDE SEQUENCE [LARGE SCALE GENOMIC DNA]</scope>
    <source>
        <strain evidence="2 3">DSM 18289</strain>
    </source>
</reference>
<gene>
    <name evidence="2" type="ORF">SAMN06265368_3567</name>
</gene>
<name>A0A285PFH7_9HYPH</name>
<evidence type="ECO:0000313" key="3">
    <source>
        <dbReference type="Proteomes" id="UP000219439"/>
    </source>
</evidence>
<organism evidence="2 3">
    <name type="scientific">Cohaesibacter gelatinilyticus</name>
    <dbReference type="NCBI Taxonomy" id="372072"/>
    <lineage>
        <taxon>Bacteria</taxon>
        <taxon>Pseudomonadati</taxon>
        <taxon>Pseudomonadota</taxon>
        <taxon>Alphaproteobacteria</taxon>
        <taxon>Hyphomicrobiales</taxon>
        <taxon>Cohaesibacteraceae</taxon>
    </lineage>
</organism>
<protein>
    <submittedName>
        <fullName evidence="2">Invasion protein IalB, involved in pathogenesis</fullName>
    </submittedName>
</protein>
<evidence type="ECO:0000313" key="2">
    <source>
        <dbReference type="EMBL" id="SNZ20464.1"/>
    </source>
</evidence>
<dbReference type="Proteomes" id="UP000219439">
    <property type="component" value="Unassembled WGS sequence"/>
</dbReference>
<keyword evidence="3" id="KW-1185">Reference proteome</keyword>
<feature type="signal peptide" evidence="1">
    <location>
        <begin position="1"/>
        <end position="24"/>
    </location>
</feature>
<dbReference type="InterPro" id="IPR038696">
    <property type="entry name" value="IalB_sf"/>
</dbReference>
<evidence type="ECO:0000256" key="1">
    <source>
        <dbReference type="SAM" id="SignalP"/>
    </source>
</evidence>